<dbReference type="Proteomes" id="UP000192674">
    <property type="component" value="Unassembled WGS sequence"/>
</dbReference>
<accession>A0A1W2FRM8</accession>
<dbReference type="OrthoDB" id="3217868at2"/>
<evidence type="ECO:0000256" key="4">
    <source>
        <dbReference type="ARBA" id="ARBA00023136"/>
    </source>
</evidence>
<feature type="transmembrane region" description="Helical" evidence="6">
    <location>
        <begin position="20"/>
        <end position="40"/>
    </location>
</feature>
<keyword evidence="9" id="KW-1185">Reference proteome</keyword>
<evidence type="ECO:0000256" key="5">
    <source>
        <dbReference type="ARBA" id="ARBA00023251"/>
    </source>
</evidence>
<keyword evidence="3 6" id="KW-1133">Transmembrane helix</keyword>
<dbReference type="InterPro" id="IPR013525">
    <property type="entry name" value="ABC2_TM"/>
</dbReference>
<dbReference type="GO" id="GO:0046677">
    <property type="term" value="P:response to antibiotic"/>
    <property type="evidence" value="ECO:0007669"/>
    <property type="project" value="UniProtKB-KW"/>
</dbReference>
<dbReference type="PANTHER" id="PTHR43027:SF2">
    <property type="entry name" value="TRANSPORT PERMEASE PROTEIN"/>
    <property type="match status" value="1"/>
</dbReference>
<dbReference type="EMBL" id="FWXV01000010">
    <property type="protein sequence ID" value="SMD24372.1"/>
    <property type="molecule type" value="Genomic_DNA"/>
</dbReference>
<dbReference type="PIRSF" id="PIRSF006648">
    <property type="entry name" value="DrrB"/>
    <property type="match status" value="1"/>
</dbReference>
<evidence type="ECO:0000259" key="7">
    <source>
        <dbReference type="Pfam" id="PF01061"/>
    </source>
</evidence>
<name>A0A1W2FRM8_KIBAR</name>
<feature type="domain" description="ABC-2 type transporter transmembrane" evidence="7">
    <location>
        <begin position="6"/>
        <end position="208"/>
    </location>
</feature>
<dbReference type="RefSeq" id="WP_160097062.1">
    <property type="nucleotide sequence ID" value="NZ_FWXV01000010.1"/>
</dbReference>
<evidence type="ECO:0000313" key="9">
    <source>
        <dbReference type="Proteomes" id="UP000192674"/>
    </source>
</evidence>
<evidence type="ECO:0000256" key="3">
    <source>
        <dbReference type="ARBA" id="ARBA00022989"/>
    </source>
</evidence>
<dbReference type="AlphaFoldDB" id="A0A1W2FRM8"/>
<comment type="subcellular location">
    <subcellularLocation>
        <location evidence="1">Membrane</location>
        <topology evidence="1">Multi-pass membrane protein</topology>
    </subcellularLocation>
</comment>
<dbReference type="GO" id="GO:0043190">
    <property type="term" value="C:ATP-binding cassette (ABC) transporter complex"/>
    <property type="evidence" value="ECO:0007669"/>
    <property type="project" value="InterPro"/>
</dbReference>
<proteinExistence type="predicted"/>
<feature type="transmembrane region" description="Helical" evidence="6">
    <location>
        <begin position="131"/>
        <end position="154"/>
    </location>
</feature>
<dbReference type="Pfam" id="PF01061">
    <property type="entry name" value="ABC2_membrane"/>
    <property type="match status" value="1"/>
</dbReference>
<feature type="transmembrane region" description="Helical" evidence="6">
    <location>
        <begin position="218"/>
        <end position="238"/>
    </location>
</feature>
<evidence type="ECO:0000256" key="2">
    <source>
        <dbReference type="ARBA" id="ARBA00022692"/>
    </source>
</evidence>
<feature type="transmembrane region" description="Helical" evidence="6">
    <location>
        <begin position="96"/>
        <end position="119"/>
    </location>
</feature>
<evidence type="ECO:0000256" key="1">
    <source>
        <dbReference type="ARBA" id="ARBA00004141"/>
    </source>
</evidence>
<keyword evidence="2 6" id="KW-0812">Transmembrane</keyword>
<evidence type="ECO:0000256" key="6">
    <source>
        <dbReference type="SAM" id="Phobius"/>
    </source>
</evidence>
<organism evidence="8 9">
    <name type="scientific">Kibdelosporangium aridum</name>
    <dbReference type="NCBI Taxonomy" id="2030"/>
    <lineage>
        <taxon>Bacteria</taxon>
        <taxon>Bacillati</taxon>
        <taxon>Actinomycetota</taxon>
        <taxon>Actinomycetes</taxon>
        <taxon>Pseudonocardiales</taxon>
        <taxon>Pseudonocardiaceae</taxon>
        <taxon>Kibdelosporangium</taxon>
    </lineage>
</organism>
<keyword evidence="4 6" id="KW-0472">Membrane</keyword>
<sequence>MSGTGTLTLTELKLFLRDPASTIVTIALPVAIVVVFGVIAQPNGNKDPIMTYFPTMALALGLAQLALNLTPTTLAGYREKGILRRMSTTPMNPAKVLTAQLAISFGLAVAAAVMVVLVGHLGFQFTLPAHIGGFLAAFALGCTALFSVGLLVAAIAPSARVATGIGVGLFFASLVFGGVFMPAENLPPFLVRIGDFTPLGAAMQSLRASWSGTMPEPLHLAVLGAYTIVAGLAAARLFRWE</sequence>
<dbReference type="GO" id="GO:0140359">
    <property type="term" value="F:ABC-type transporter activity"/>
    <property type="evidence" value="ECO:0007669"/>
    <property type="project" value="InterPro"/>
</dbReference>
<evidence type="ECO:0000313" key="8">
    <source>
        <dbReference type="EMBL" id="SMD24372.1"/>
    </source>
</evidence>
<dbReference type="PANTHER" id="PTHR43027">
    <property type="entry name" value="DOXORUBICIN RESISTANCE ABC TRANSPORTER PERMEASE PROTEIN DRRC-RELATED"/>
    <property type="match status" value="1"/>
</dbReference>
<protein>
    <submittedName>
        <fullName evidence="8">ABC-2 type transport system permease protein</fullName>
    </submittedName>
</protein>
<dbReference type="InterPro" id="IPR052902">
    <property type="entry name" value="ABC-2_transporter"/>
</dbReference>
<feature type="transmembrane region" description="Helical" evidence="6">
    <location>
        <begin position="161"/>
        <end position="181"/>
    </location>
</feature>
<dbReference type="InterPro" id="IPR000412">
    <property type="entry name" value="ABC_2_transport"/>
</dbReference>
<gene>
    <name evidence="8" type="ORF">SAMN05661093_08473</name>
</gene>
<keyword evidence="5" id="KW-0046">Antibiotic resistance</keyword>
<reference evidence="8 9" key="1">
    <citation type="submission" date="2017-04" db="EMBL/GenBank/DDBJ databases">
        <authorList>
            <person name="Afonso C.L."/>
            <person name="Miller P.J."/>
            <person name="Scott M.A."/>
            <person name="Spackman E."/>
            <person name="Goraichik I."/>
            <person name="Dimitrov K.M."/>
            <person name="Suarez D.L."/>
            <person name="Swayne D.E."/>
        </authorList>
    </citation>
    <scope>NUCLEOTIDE SEQUENCE [LARGE SCALE GENOMIC DNA]</scope>
    <source>
        <strain evidence="8 9">DSM 43828</strain>
    </source>
</reference>
<feature type="transmembrane region" description="Helical" evidence="6">
    <location>
        <begin position="52"/>
        <end position="75"/>
    </location>
</feature>